<dbReference type="InterPro" id="IPR003594">
    <property type="entry name" value="HATPase_dom"/>
</dbReference>
<dbReference type="PANTHER" id="PTHR35526:SF3">
    <property type="entry name" value="ANTI-SIGMA-F FACTOR RSBW"/>
    <property type="match status" value="1"/>
</dbReference>
<feature type="domain" description="Histidine kinase/HSP90-like ATPase" evidence="2">
    <location>
        <begin position="17"/>
        <end position="118"/>
    </location>
</feature>
<evidence type="ECO:0000256" key="1">
    <source>
        <dbReference type="ARBA" id="ARBA00022527"/>
    </source>
</evidence>
<dbReference type="eggNOG" id="COG2172">
    <property type="taxonomic scope" value="Bacteria"/>
</dbReference>
<gene>
    <name evidence="3" type="ordered locus">SCATT_19160</name>
</gene>
<dbReference type="PATRIC" id="fig|1003195.11.peg.3456"/>
<organism evidence="3 4">
    <name type="scientific">Streptantibioticus cattleyicolor (strain ATCC 35852 / DSM 46488 / JCM 4925 / NBRC 14057 / NRRL 8057)</name>
    <name type="common">Streptomyces cattleya</name>
    <dbReference type="NCBI Taxonomy" id="1003195"/>
    <lineage>
        <taxon>Bacteria</taxon>
        <taxon>Bacillati</taxon>
        <taxon>Actinomycetota</taxon>
        <taxon>Actinomycetes</taxon>
        <taxon>Kitasatosporales</taxon>
        <taxon>Streptomycetaceae</taxon>
        <taxon>Streptantibioticus</taxon>
    </lineage>
</organism>
<sequence length="146" mass="15600">MTVQRTEHLRYRRYRPAVTAARGRARQLAAEWGIPEIADDLALLVSELVTNAVVHGRASRGSGVAVAYHLDGPCLRVEVRDWATGVPDGGDGGRCPAADVDGAEGGRGLLLVVALAGRWGVVPQVVGKSVWAEMRLSARNRNAVPR</sequence>
<dbReference type="KEGG" id="sct:SCAT_1925"/>
<name>F8JTD4_STREN</name>
<dbReference type="GO" id="GO:0004674">
    <property type="term" value="F:protein serine/threonine kinase activity"/>
    <property type="evidence" value="ECO:0007669"/>
    <property type="project" value="UniProtKB-KW"/>
</dbReference>
<dbReference type="HOGENOM" id="CLU_090336_4_4_11"/>
<accession>G8WTU2</accession>
<keyword evidence="1" id="KW-0808">Transferase</keyword>
<dbReference type="Gene3D" id="3.30.565.10">
    <property type="entry name" value="Histidine kinase-like ATPase, C-terminal domain"/>
    <property type="match status" value="1"/>
</dbReference>
<dbReference type="InterPro" id="IPR050267">
    <property type="entry name" value="Anti-sigma-factor_SerPK"/>
</dbReference>
<reference evidence="4" key="1">
    <citation type="submission" date="2011-12" db="EMBL/GenBank/DDBJ databases">
        <title>Complete genome sequence of Streptomyces cattleya strain DSM 46488.</title>
        <authorList>
            <person name="Ou H.-Y."/>
            <person name="Li P."/>
            <person name="Zhao C."/>
            <person name="O'Hagan D."/>
            <person name="Deng Z."/>
        </authorList>
    </citation>
    <scope>NUCLEOTIDE SEQUENCE [LARGE SCALE GENOMIC DNA]</scope>
    <source>
        <strain evidence="4">ATCC 35852 / DSM 46488 / JCM 4925 / NBRC 14057 / NRRL 8057</strain>
    </source>
</reference>
<accession>F8JTD4</accession>
<dbReference type="RefSeq" id="WP_014142682.1">
    <property type="nucleotide sequence ID" value="NC_016111.1"/>
</dbReference>
<evidence type="ECO:0000313" key="4">
    <source>
        <dbReference type="Proteomes" id="UP000007842"/>
    </source>
</evidence>
<keyword evidence="1" id="KW-0723">Serine/threonine-protein kinase</keyword>
<protein>
    <recommendedName>
        <fullName evidence="2">Histidine kinase/HSP90-like ATPase domain-containing protein</fullName>
    </recommendedName>
</protein>
<dbReference type="EMBL" id="CP003219">
    <property type="protein sequence ID" value="AEW94287.1"/>
    <property type="molecule type" value="Genomic_DNA"/>
</dbReference>
<dbReference type="STRING" id="1003195.SCATT_19160"/>
<keyword evidence="4" id="KW-1185">Reference proteome</keyword>
<dbReference type="OrthoDB" id="9768808at2"/>
<dbReference type="PANTHER" id="PTHR35526">
    <property type="entry name" value="ANTI-SIGMA-F FACTOR RSBW-RELATED"/>
    <property type="match status" value="1"/>
</dbReference>
<dbReference type="SUPFAM" id="SSF55874">
    <property type="entry name" value="ATPase domain of HSP90 chaperone/DNA topoisomerase II/histidine kinase"/>
    <property type="match status" value="1"/>
</dbReference>
<evidence type="ECO:0000259" key="2">
    <source>
        <dbReference type="Pfam" id="PF13581"/>
    </source>
</evidence>
<proteinExistence type="predicted"/>
<dbReference type="Proteomes" id="UP000007842">
    <property type="component" value="Chromosome"/>
</dbReference>
<dbReference type="CDD" id="cd16936">
    <property type="entry name" value="HATPase_RsbW-like"/>
    <property type="match status" value="1"/>
</dbReference>
<dbReference type="Pfam" id="PF13581">
    <property type="entry name" value="HATPase_c_2"/>
    <property type="match status" value="1"/>
</dbReference>
<keyword evidence="1" id="KW-0418">Kinase</keyword>
<evidence type="ECO:0000313" key="3">
    <source>
        <dbReference type="EMBL" id="AEW94287.1"/>
    </source>
</evidence>
<dbReference type="AlphaFoldDB" id="F8JTD4"/>
<dbReference type="InterPro" id="IPR036890">
    <property type="entry name" value="HATPase_C_sf"/>
</dbReference>
<dbReference type="KEGG" id="scy:SCATT_19160"/>